<sequence>MHAKSNMTAIKHERVIFMEDQYWKLKRPLVNDENKRMIEDYLLKLKETGLKRVTINGYRKDLQHFFKDQQAHFSSLSWKDISNHFQSNYNLKNSSYRTKLSSLDGFYHFCAMEGYLANSPIPSEHLTPTKRETQFMKEKYYELTKPLANVENEKVIDEYLSTLNQNGLNRMTLMNYKNTLTSFFVDKEAPFSALSWEDISKHFLDYQTHLTDYTYQGYVSILTAFYNFCVQRGYMPWSPMKKRRFVIQEEKQCQDDAYWKPQKPIVNQENKKVIEDFLLSFKLANRSRNTIILYRKYLEVFFGDQKEVFSSIPSEVIFKTLKYHTSHLKISTYQKFLTVLSSFYNFCVEEGYLDKTPIKKRWYPRLPKALPKYLTKKDIAKLRKVTEKESLRNQILVEFMLVSGSRVGEVRNLNVEDIDLETRTAQVKGKGNKMRYVHFTEKCALLLERHLDANPGGDFPLISGPTGKRLTIIMMEVIIRRLGKEAGLSTPLHPHRLRHTFATNLLTKGADLAFISRELGHSDLATTQVYARLPKQEIITQYRRFME</sequence>
<proteinExistence type="inferred from homology"/>
<keyword evidence="3 5" id="KW-0238">DNA-binding</keyword>
<keyword evidence="2" id="KW-0229">DNA integration</keyword>
<dbReference type="GO" id="GO:0003677">
    <property type="term" value="F:DNA binding"/>
    <property type="evidence" value="ECO:0007669"/>
    <property type="project" value="UniProtKB-UniRule"/>
</dbReference>
<dbReference type="InterPro" id="IPR050090">
    <property type="entry name" value="Tyrosine_recombinase_XerCD"/>
</dbReference>
<evidence type="ECO:0000313" key="9">
    <source>
        <dbReference type="Proteomes" id="UP000306980"/>
    </source>
</evidence>
<dbReference type="InterPro" id="IPR002104">
    <property type="entry name" value="Integrase_catalytic"/>
</dbReference>
<dbReference type="InterPro" id="IPR010998">
    <property type="entry name" value="Integrase_recombinase_N"/>
</dbReference>
<dbReference type="PROSITE" id="PS51898">
    <property type="entry name" value="TYR_RECOMBINASE"/>
    <property type="match status" value="1"/>
</dbReference>
<dbReference type="Pfam" id="PF00589">
    <property type="entry name" value="Phage_integrase"/>
    <property type="match status" value="1"/>
</dbReference>
<evidence type="ECO:0000259" key="7">
    <source>
        <dbReference type="PROSITE" id="PS51900"/>
    </source>
</evidence>
<evidence type="ECO:0000256" key="3">
    <source>
        <dbReference type="ARBA" id="ARBA00023125"/>
    </source>
</evidence>
<comment type="similarity">
    <text evidence="1">Belongs to the 'phage' integrase family.</text>
</comment>
<reference evidence="8 9" key="1">
    <citation type="submission" date="2019-05" db="EMBL/GenBank/DDBJ databases">
        <title>Genomic analysis of Lentibacillus sp. NKC220-2.</title>
        <authorList>
            <person name="Oh Y.J."/>
        </authorList>
    </citation>
    <scope>NUCLEOTIDE SEQUENCE [LARGE SCALE GENOMIC DNA]</scope>
    <source>
        <strain evidence="8 9">NKC220-2</strain>
    </source>
</reference>
<dbReference type="PANTHER" id="PTHR30349:SF41">
    <property type="entry name" value="INTEGRASE_RECOMBINASE PROTEIN MJ0367-RELATED"/>
    <property type="match status" value="1"/>
</dbReference>
<feature type="domain" description="Tyr recombinase" evidence="6">
    <location>
        <begin position="369"/>
        <end position="543"/>
    </location>
</feature>
<dbReference type="EMBL" id="VCIA01000001">
    <property type="protein sequence ID" value="TMN21905.1"/>
    <property type="molecule type" value="Genomic_DNA"/>
</dbReference>
<comment type="caution">
    <text evidence="8">The sequence shown here is derived from an EMBL/GenBank/DDBJ whole genome shotgun (WGS) entry which is preliminary data.</text>
</comment>
<accession>A0A5S3QJ62</accession>
<evidence type="ECO:0000259" key="6">
    <source>
        <dbReference type="PROSITE" id="PS51898"/>
    </source>
</evidence>
<dbReference type="InterPro" id="IPR011010">
    <property type="entry name" value="DNA_brk_join_enz"/>
</dbReference>
<dbReference type="InterPro" id="IPR044068">
    <property type="entry name" value="CB"/>
</dbReference>
<keyword evidence="4" id="KW-0233">DNA recombination</keyword>
<gene>
    <name evidence="8" type="ORF">FFL34_07095</name>
</gene>
<dbReference type="SUPFAM" id="SSF47823">
    <property type="entry name" value="lambda integrase-like, N-terminal domain"/>
    <property type="match status" value="1"/>
</dbReference>
<dbReference type="Pfam" id="PF02899">
    <property type="entry name" value="Phage_int_SAM_1"/>
    <property type="match status" value="1"/>
</dbReference>
<evidence type="ECO:0000256" key="2">
    <source>
        <dbReference type="ARBA" id="ARBA00022908"/>
    </source>
</evidence>
<dbReference type="GO" id="GO:0006310">
    <property type="term" value="P:DNA recombination"/>
    <property type="evidence" value="ECO:0007669"/>
    <property type="project" value="UniProtKB-KW"/>
</dbReference>
<dbReference type="GO" id="GO:0015074">
    <property type="term" value="P:DNA integration"/>
    <property type="evidence" value="ECO:0007669"/>
    <property type="project" value="UniProtKB-KW"/>
</dbReference>
<name>A0A5S3QJ62_9BACI</name>
<dbReference type="OrthoDB" id="9801717at2"/>
<dbReference type="InterPro" id="IPR013762">
    <property type="entry name" value="Integrase-like_cat_sf"/>
</dbReference>
<dbReference type="Gene3D" id="1.10.443.10">
    <property type="entry name" value="Intergrase catalytic core"/>
    <property type="match status" value="1"/>
</dbReference>
<dbReference type="AlphaFoldDB" id="A0A5S3QJ62"/>
<evidence type="ECO:0000256" key="1">
    <source>
        <dbReference type="ARBA" id="ARBA00008857"/>
    </source>
</evidence>
<dbReference type="Gene3D" id="1.10.150.130">
    <property type="match status" value="3"/>
</dbReference>
<dbReference type="SUPFAM" id="SSF56349">
    <property type="entry name" value="DNA breaking-rejoining enzymes"/>
    <property type="match status" value="2"/>
</dbReference>
<evidence type="ECO:0000256" key="5">
    <source>
        <dbReference type="PROSITE-ProRule" id="PRU01248"/>
    </source>
</evidence>
<dbReference type="PROSITE" id="PS51900">
    <property type="entry name" value="CB"/>
    <property type="match status" value="1"/>
</dbReference>
<dbReference type="Proteomes" id="UP000306980">
    <property type="component" value="Unassembled WGS sequence"/>
</dbReference>
<protein>
    <recommendedName>
        <fullName evidence="10">Tyrosine-type recombinase/integrase</fullName>
    </recommendedName>
</protein>
<evidence type="ECO:0000313" key="8">
    <source>
        <dbReference type="EMBL" id="TMN21905.1"/>
    </source>
</evidence>
<evidence type="ECO:0008006" key="10">
    <source>
        <dbReference type="Google" id="ProtNLM"/>
    </source>
</evidence>
<evidence type="ECO:0000256" key="4">
    <source>
        <dbReference type="ARBA" id="ARBA00023172"/>
    </source>
</evidence>
<feature type="domain" description="Core-binding (CB)" evidence="7">
    <location>
        <begin position="32"/>
        <end position="111"/>
    </location>
</feature>
<organism evidence="8 9">
    <name type="scientific">Lentibacillus cibarius</name>
    <dbReference type="NCBI Taxonomy" id="2583219"/>
    <lineage>
        <taxon>Bacteria</taxon>
        <taxon>Bacillati</taxon>
        <taxon>Bacillota</taxon>
        <taxon>Bacilli</taxon>
        <taxon>Bacillales</taxon>
        <taxon>Bacillaceae</taxon>
        <taxon>Lentibacillus</taxon>
    </lineage>
</organism>
<dbReference type="InterPro" id="IPR004107">
    <property type="entry name" value="Integrase_SAM-like_N"/>
</dbReference>
<dbReference type="PANTHER" id="PTHR30349">
    <property type="entry name" value="PHAGE INTEGRASE-RELATED"/>
    <property type="match status" value="1"/>
</dbReference>